<dbReference type="RefSeq" id="WP_043526604.1">
    <property type="nucleotide sequence ID" value="NZ_BAABKU010000048.1"/>
</dbReference>
<feature type="compositionally biased region" description="Basic and acidic residues" evidence="5">
    <location>
        <begin position="72"/>
        <end position="81"/>
    </location>
</feature>
<proteinExistence type="predicted"/>
<dbReference type="GO" id="GO:0017000">
    <property type="term" value="P:antibiotic biosynthetic process"/>
    <property type="evidence" value="ECO:0007669"/>
    <property type="project" value="UniProtKB-KW"/>
</dbReference>
<dbReference type="AlphaFoldDB" id="A0A0A6UK57"/>
<dbReference type="Proteomes" id="UP000054537">
    <property type="component" value="Unassembled WGS sequence"/>
</dbReference>
<comment type="caution">
    <text evidence="7">The sequence shown here is derived from an EMBL/GenBank/DDBJ whole genome shotgun (WGS) entry which is preliminary data.</text>
</comment>
<organism evidence="7 8">
    <name type="scientific">Actinoplanes utahensis</name>
    <dbReference type="NCBI Taxonomy" id="1869"/>
    <lineage>
        <taxon>Bacteria</taxon>
        <taxon>Bacillati</taxon>
        <taxon>Actinomycetota</taxon>
        <taxon>Actinomycetes</taxon>
        <taxon>Micromonosporales</taxon>
        <taxon>Micromonosporaceae</taxon>
        <taxon>Actinoplanes</taxon>
    </lineage>
</organism>
<dbReference type="SUPFAM" id="SSF51197">
    <property type="entry name" value="Clavaminate synthase-like"/>
    <property type="match status" value="1"/>
</dbReference>
<evidence type="ECO:0000256" key="1">
    <source>
        <dbReference type="ARBA" id="ARBA00001954"/>
    </source>
</evidence>
<evidence type="ECO:0000313" key="7">
    <source>
        <dbReference type="EMBL" id="KHD75796.1"/>
    </source>
</evidence>
<dbReference type="InterPro" id="IPR003819">
    <property type="entry name" value="TauD/TfdA-like"/>
</dbReference>
<evidence type="ECO:0000256" key="5">
    <source>
        <dbReference type="SAM" id="MobiDB-lite"/>
    </source>
</evidence>
<keyword evidence="2" id="KW-0560">Oxidoreductase</keyword>
<dbReference type="Gene3D" id="3.60.130.10">
    <property type="entry name" value="Clavaminate synthase-like"/>
    <property type="match status" value="1"/>
</dbReference>
<feature type="region of interest" description="Disordered" evidence="5">
    <location>
        <begin position="72"/>
        <end position="93"/>
    </location>
</feature>
<evidence type="ECO:0000256" key="2">
    <source>
        <dbReference type="ARBA" id="ARBA00023002"/>
    </source>
</evidence>
<evidence type="ECO:0000259" key="6">
    <source>
        <dbReference type="Pfam" id="PF02668"/>
    </source>
</evidence>
<gene>
    <name evidence="7" type="ORF">MB27_20325</name>
</gene>
<sequence length="248" mass="27673">MGRSPDSVLSCVDMNGEALADGVLRYAFGQLLGNNGYVHLVGVPEDFDHVAFLKELGDFQPTPTGTVVGDVKPERGMDDVNHGQNRGGLTPHTEGYEFRGLPPRYLALWCVVPPSGPGGETTMLDGDRILAEFSDEERGRLHDTVYRWGSTEGLARHGVTPTAEHPVLERHENGLILRFSSNYLIVPEGDELARRLIDRGNVLFAEKHIAVRYQPRDMVVWDNWRMLHSRNAFQDPARHLKRVQIAAA</sequence>
<dbReference type="Pfam" id="PF02668">
    <property type="entry name" value="TauD"/>
    <property type="match status" value="1"/>
</dbReference>
<dbReference type="STRING" id="1869.MB27_20325"/>
<evidence type="ECO:0000313" key="8">
    <source>
        <dbReference type="Proteomes" id="UP000054537"/>
    </source>
</evidence>
<comment type="cofactor">
    <cofactor evidence="1">
        <name>Fe(2+)</name>
        <dbReference type="ChEBI" id="CHEBI:29033"/>
    </cofactor>
</comment>
<name>A0A0A6UK57_ACTUT</name>
<reference evidence="7 8" key="1">
    <citation type="submission" date="2014-10" db="EMBL/GenBank/DDBJ databases">
        <title>Draft genome sequence of Actinoplanes utahensis NRRL 12052.</title>
        <authorList>
            <person name="Velasco-Bucheli B."/>
            <person name="del Cerro C."/>
            <person name="Hormigo D."/>
            <person name="Garcia J.L."/>
            <person name="Acebal C."/>
            <person name="Arroyo M."/>
            <person name="de la Mata I."/>
        </authorList>
    </citation>
    <scope>NUCLEOTIDE SEQUENCE [LARGE SCALE GENOMIC DNA]</scope>
    <source>
        <strain evidence="7 8">NRRL 12052</strain>
    </source>
</reference>
<dbReference type="OrthoDB" id="581608at2"/>
<accession>A0A0A6UK57</accession>
<dbReference type="EMBL" id="JRTT01000023">
    <property type="protein sequence ID" value="KHD75796.1"/>
    <property type="molecule type" value="Genomic_DNA"/>
</dbReference>
<protein>
    <recommendedName>
        <fullName evidence="6">TauD/TfdA-like domain-containing protein</fullName>
    </recommendedName>
</protein>
<evidence type="ECO:0000256" key="3">
    <source>
        <dbReference type="ARBA" id="ARBA00023004"/>
    </source>
</evidence>
<evidence type="ECO:0000256" key="4">
    <source>
        <dbReference type="ARBA" id="ARBA00023194"/>
    </source>
</evidence>
<dbReference type="InterPro" id="IPR042098">
    <property type="entry name" value="TauD-like_sf"/>
</dbReference>
<dbReference type="PANTHER" id="PTHR10696:SF56">
    <property type="entry name" value="TAUD_TFDA-LIKE DOMAIN-CONTAINING PROTEIN"/>
    <property type="match status" value="1"/>
</dbReference>
<keyword evidence="3" id="KW-0408">Iron</keyword>
<dbReference type="eggNOG" id="COG2175">
    <property type="taxonomic scope" value="Bacteria"/>
</dbReference>
<keyword evidence="4" id="KW-0045">Antibiotic biosynthesis</keyword>
<dbReference type="GO" id="GO:0016491">
    <property type="term" value="F:oxidoreductase activity"/>
    <property type="evidence" value="ECO:0007669"/>
    <property type="project" value="UniProtKB-KW"/>
</dbReference>
<feature type="domain" description="TauD/TfdA-like" evidence="6">
    <location>
        <begin position="27"/>
        <end position="243"/>
    </location>
</feature>
<dbReference type="InterPro" id="IPR050411">
    <property type="entry name" value="AlphaKG_dependent_hydroxylases"/>
</dbReference>
<dbReference type="PANTHER" id="PTHR10696">
    <property type="entry name" value="GAMMA-BUTYROBETAINE HYDROXYLASE-RELATED"/>
    <property type="match status" value="1"/>
</dbReference>
<keyword evidence="8" id="KW-1185">Reference proteome</keyword>